<reference evidence="2 3" key="1">
    <citation type="journal article" date="2017" name="Appl. Environ. Microbiol.">
        <title>Parallel evolution of two clades of a major Atlantic endemic Vibrio parahaemolyticus pathogen lineage by independent acquisition of related pathogenicity islands.</title>
        <authorList>
            <person name="Xu F."/>
            <person name="Gonzalez-Escalona N."/>
            <person name="Drees K.P."/>
            <person name="Sebra R.P."/>
            <person name="Cooper V.S."/>
            <person name="Jones S.H."/>
            <person name="Whistler C.A."/>
        </authorList>
    </citation>
    <scope>NUCLEOTIDE SEQUENCE [LARGE SCALE GENOMIC DNA]</scope>
    <source>
        <strain evidence="2 3">MAVP-3</strain>
    </source>
</reference>
<organism evidence="2 3">
    <name type="scientific">Vibrio parahaemolyticus</name>
    <dbReference type="NCBI Taxonomy" id="670"/>
    <lineage>
        <taxon>Bacteria</taxon>
        <taxon>Pseudomonadati</taxon>
        <taxon>Pseudomonadota</taxon>
        <taxon>Gammaproteobacteria</taxon>
        <taxon>Vibrionales</taxon>
        <taxon>Vibrionaceae</taxon>
        <taxon>Vibrio</taxon>
    </lineage>
</organism>
<sequence>DVHANLGGVLSLVLLFFLISGLSWAGIWGAKMVQAWNTFPTYYTWGEKPESILTHKDLNHGSSEEMPWNLELAAVPESKDKPAHDHANMEKGA</sequence>
<dbReference type="Proteomes" id="UP000214596">
    <property type="component" value="Unassembled WGS sequence"/>
</dbReference>
<evidence type="ECO:0000313" key="3">
    <source>
        <dbReference type="Proteomes" id="UP000214596"/>
    </source>
</evidence>
<keyword evidence="1" id="KW-0472">Membrane</keyword>
<evidence type="ECO:0000313" key="2">
    <source>
        <dbReference type="EMBL" id="OXE28569.1"/>
    </source>
</evidence>
<gene>
    <name evidence="2" type="ORF">CA163_33215</name>
</gene>
<feature type="non-terminal residue" evidence="2">
    <location>
        <position position="1"/>
    </location>
</feature>
<dbReference type="EMBL" id="NIXT01004210">
    <property type="protein sequence ID" value="OXE28569.1"/>
    <property type="molecule type" value="Genomic_DNA"/>
</dbReference>
<feature type="non-terminal residue" evidence="2">
    <location>
        <position position="93"/>
    </location>
</feature>
<protein>
    <submittedName>
        <fullName evidence="2">Uncharacterized protein</fullName>
    </submittedName>
</protein>
<keyword evidence="1" id="KW-0812">Transmembrane</keyword>
<feature type="transmembrane region" description="Helical" evidence="1">
    <location>
        <begin position="6"/>
        <end position="27"/>
    </location>
</feature>
<name>A0A227J0G9_VIBPH</name>
<accession>A0A227J0G9</accession>
<keyword evidence="1" id="KW-1133">Transmembrane helix</keyword>
<proteinExistence type="predicted"/>
<comment type="caution">
    <text evidence="2">The sequence shown here is derived from an EMBL/GenBank/DDBJ whole genome shotgun (WGS) entry which is preliminary data.</text>
</comment>
<dbReference type="AlphaFoldDB" id="A0A227J0G9"/>
<evidence type="ECO:0000256" key="1">
    <source>
        <dbReference type="SAM" id="Phobius"/>
    </source>
</evidence>